<comment type="caution">
    <text evidence="1">The sequence shown here is derived from an EMBL/GenBank/DDBJ whole genome shotgun (WGS) entry which is preliminary data.</text>
</comment>
<keyword evidence="3" id="KW-1185">Reference proteome</keyword>
<dbReference type="EMBL" id="MU167216">
    <property type="protein sequence ID" value="KAG0150840.1"/>
    <property type="molecule type" value="Genomic_DNA"/>
</dbReference>
<gene>
    <name evidence="2" type="ORF">CROQUDRAFT_626869</name>
    <name evidence="1" type="ORF">CROQUDRAFT_651672</name>
</gene>
<protein>
    <submittedName>
        <fullName evidence="1">Uncharacterized protein</fullName>
    </submittedName>
</protein>
<evidence type="ECO:0000313" key="1">
    <source>
        <dbReference type="EMBL" id="KAG0150840.1"/>
    </source>
</evidence>
<name>A0A9P6NPD9_9BASI</name>
<dbReference type="AlphaFoldDB" id="A0A9P6NPD9"/>
<proteinExistence type="predicted"/>
<accession>A0A9P6NPD9</accession>
<reference evidence="1" key="1">
    <citation type="submission" date="2013-11" db="EMBL/GenBank/DDBJ databases">
        <title>Genome sequence of the fusiform rust pathogen reveals effectors for host alternation and coevolution with pine.</title>
        <authorList>
            <consortium name="DOE Joint Genome Institute"/>
            <person name="Smith K."/>
            <person name="Pendleton A."/>
            <person name="Kubisiak T."/>
            <person name="Anderson C."/>
            <person name="Salamov A."/>
            <person name="Aerts A."/>
            <person name="Riley R."/>
            <person name="Clum A."/>
            <person name="Lindquist E."/>
            <person name="Ence D."/>
            <person name="Campbell M."/>
            <person name="Kronenberg Z."/>
            <person name="Feau N."/>
            <person name="Dhillon B."/>
            <person name="Hamelin R."/>
            <person name="Burleigh J."/>
            <person name="Smith J."/>
            <person name="Yandell M."/>
            <person name="Nelson C."/>
            <person name="Grigoriev I."/>
            <person name="Davis J."/>
        </authorList>
    </citation>
    <scope>NUCLEOTIDE SEQUENCE</scope>
    <source>
        <strain evidence="1">G11</strain>
    </source>
</reference>
<dbReference type="EMBL" id="MU167216">
    <property type="protein sequence ID" value="KAG0150843.1"/>
    <property type="molecule type" value="Genomic_DNA"/>
</dbReference>
<organism evidence="1 3">
    <name type="scientific">Cronartium quercuum f. sp. fusiforme G11</name>
    <dbReference type="NCBI Taxonomy" id="708437"/>
    <lineage>
        <taxon>Eukaryota</taxon>
        <taxon>Fungi</taxon>
        <taxon>Dikarya</taxon>
        <taxon>Basidiomycota</taxon>
        <taxon>Pucciniomycotina</taxon>
        <taxon>Pucciniomycetes</taxon>
        <taxon>Pucciniales</taxon>
        <taxon>Coleosporiaceae</taxon>
        <taxon>Cronartium</taxon>
    </lineage>
</organism>
<sequence>MARRIPRSAKKVMKFNLKSYLLPLSPILESPLPSPTSSIASIFVHDTYGPEIPDSPSDLIDKDPSKCSDEDKVKEEEEFHITEAEQKEFEEWFKKTLEIEREEAKVKEAIEKEKNVRIFK</sequence>
<evidence type="ECO:0000313" key="3">
    <source>
        <dbReference type="Proteomes" id="UP000886653"/>
    </source>
</evidence>
<evidence type="ECO:0000313" key="2">
    <source>
        <dbReference type="EMBL" id="KAG0150843.1"/>
    </source>
</evidence>
<dbReference type="Proteomes" id="UP000886653">
    <property type="component" value="Unassembled WGS sequence"/>
</dbReference>